<sequence length="26" mass="2894">MLRIVPLILSSFSLVEVSMLTCLSIK</sequence>
<reference evidence="2" key="1">
    <citation type="journal article" date="2002" name="Science">
        <title>The draft genome of Ciona intestinalis: insights into chordate and vertebrate origins.</title>
        <authorList>
            <person name="Dehal P."/>
            <person name="Satou Y."/>
            <person name="Campbell R.K."/>
            <person name="Chapman J."/>
            <person name="Degnan B."/>
            <person name="De Tomaso A."/>
            <person name="Davidson B."/>
            <person name="Di Gregorio A."/>
            <person name="Gelpke M."/>
            <person name="Goodstein D.M."/>
            <person name="Harafuji N."/>
            <person name="Hastings K.E."/>
            <person name="Ho I."/>
            <person name="Hotta K."/>
            <person name="Huang W."/>
            <person name="Kawashima T."/>
            <person name="Lemaire P."/>
            <person name="Martinez D."/>
            <person name="Meinertzhagen I.A."/>
            <person name="Necula S."/>
            <person name="Nonaka M."/>
            <person name="Putnam N."/>
            <person name="Rash S."/>
            <person name="Saiga H."/>
            <person name="Satake M."/>
            <person name="Terry A."/>
            <person name="Yamada L."/>
            <person name="Wang H.G."/>
            <person name="Awazu S."/>
            <person name="Azumi K."/>
            <person name="Boore J."/>
            <person name="Branno M."/>
            <person name="Chin-Bow S."/>
            <person name="DeSantis R."/>
            <person name="Doyle S."/>
            <person name="Francino P."/>
            <person name="Keys D.N."/>
            <person name="Haga S."/>
            <person name="Hayashi H."/>
            <person name="Hino K."/>
            <person name="Imai K.S."/>
            <person name="Inaba K."/>
            <person name="Kano S."/>
            <person name="Kobayashi K."/>
            <person name="Kobayashi M."/>
            <person name="Lee B.I."/>
            <person name="Makabe K.W."/>
            <person name="Manohar C."/>
            <person name="Matassi G."/>
            <person name="Medina M."/>
            <person name="Mochizuki Y."/>
            <person name="Mount S."/>
            <person name="Morishita T."/>
            <person name="Miura S."/>
            <person name="Nakayama A."/>
            <person name="Nishizaka S."/>
            <person name="Nomoto H."/>
            <person name="Ohta F."/>
            <person name="Oishi K."/>
            <person name="Rigoutsos I."/>
            <person name="Sano M."/>
            <person name="Sasaki A."/>
            <person name="Sasakura Y."/>
            <person name="Shoguchi E."/>
            <person name="Shin-i T."/>
            <person name="Spagnuolo A."/>
            <person name="Stainier D."/>
            <person name="Suzuki M.M."/>
            <person name="Tassy O."/>
            <person name="Takatori N."/>
            <person name="Tokuoka M."/>
            <person name="Yagi K."/>
            <person name="Yoshizaki F."/>
            <person name="Wada S."/>
            <person name="Zhang C."/>
            <person name="Hyatt P.D."/>
            <person name="Larimer F."/>
            <person name="Detter C."/>
            <person name="Doggett N."/>
            <person name="Glavina T."/>
            <person name="Hawkins T."/>
            <person name="Richardson P."/>
            <person name="Lucas S."/>
            <person name="Kohara Y."/>
            <person name="Levine M."/>
            <person name="Satoh N."/>
            <person name="Rokhsar D.S."/>
        </authorList>
    </citation>
    <scope>NUCLEOTIDE SEQUENCE [LARGE SCALE GENOMIC DNA]</scope>
</reference>
<dbReference type="HOGENOM" id="CLU_3418389_0_0_1"/>
<protein>
    <submittedName>
        <fullName evidence="1">Uncharacterized protein</fullName>
    </submittedName>
</protein>
<reference evidence="1" key="4">
    <citation type="submission" date="2025-09" db="UniProtKB">
        <authorList>
            <consortium name="Ensembl"/>
        </authorList>
    </citation>
    <scope>IDENTIFICATION</scope>
</reference>
<organism evidence="1 2">
    <name type="scientific">Ciona intestinalis</name>
    <name type="common">Transparent sea squirt</name>
    <name type="synonym">Ascidia intestinalis</name>
    <dbReference type="NCBI Taxonomy" id="7719"/>
    <lineage>
        <taxon>Eukaryota</taxon>
        <taxon>Metazoa</taxon>
        <taxon>Chordata</taxon>
        <taxon>Tunicata</taxon>
        <taxon>Ascidiacea</taxon>
        <taxon>Phlebobranchia</taxon>
        <taxon>Cionidae</taxon>
        <taxon>Ciona</taxon>
    </lineage>
</organism>
<dbReference type="Ensembl" id="ENSCINT00000032871.1">
    <property type="protein sequence ID" value="ENSCINP00000030283.1"/>
    <property type="gene ID" value="ENSCING00000024296.1"/>
</dbReference>
<reference evidence="1" key="3">
    <citation type="submission" date="2025-08" db="UniProtKB">
        <authorList>
            <consortium name="Ensembl"/>
        </authorList>
    </citation>
    <scope>IDENTIFICATION</scope>
</reference>
<proteinExistence type="predicted"/>
<dbReference type="AlphaFoldDB" id="H2XKV1"/>
<dbReference type="EMBL" id="EAAA01002222">
    <property type="status" value="NOT_ANNOTATED_CDS"/>
    <property type="molecule type" value="Genomic_DNA"/>
</dbReference>
<evidence type="ECO:0000313" key="1">
    <source>
        <dbReference type="Ensembl" id="ENSCINP00000030283.1"/>
    </source>
</evidence>
<name>H2XKV1_CIOIN</name>
<evidence type="ECO:0000313" key="2">
    <source>
        <dbReference type="Proteomes" id="UP000008144"/>
    </source>
</evidence>
<accession>H2XKV1</accession>
<dbReference type="InParanoid" id="H2XKV1"/>
<dbReference type="Proteomes" id="UP000008144">
    <property type="component" value="Chromosome 5"/>
</dbReference>
<reference evidence="1" key="2">
    <citation type="journal article" date="2008" name="Genome Biol.">
        <title>Improved genome assembly and evidence-based global gene model set for the chordate Ciona intestinalis: new insight into intron and operon populations.</title>
        <authorList>
            <person name="Satou Y."/>
            <person name="Mineta K."/>
            <person name="Ogasawara M."/>
            <person name="Sasakura Y."/>
            <person name="Shoguchi E."/>
            <person name="Ueno K."/>
            <person name="Yamada L."/>
            <person name="Matsumoto J."/>
            <person name="Wasserscheid J."/>
            <person name="Dewar K."/>
            <person name="Wiley G.B."/>
            <person name="Macmil S.L."/>
            <person name="Roe B.A."/>
            <person name="Zeller R.W."/>
            <person name="Hastings K.E."/>
            <person name="Lemaire P."/>
            <person name="Lindquist E."/>
            <person name="Endo T."/>
            <person name="Hotta K."/>
            <person name="Inaba K."/>
        </authorList>
    </citation>
    <scope>NUCLEOTIDE SEQUENCE [LARGE SCALE GENOMIC DNA]</scope>
    <source>
        <strain evidence="1">wild type</strain>
    </source>
</reference>
<keyword evidence="2" id="KW-1185">Reference proteome</keyword>